<dbReference type="Gene3D" id="3.80.10.10">
    <property type="entry name" value="Ribonuclease Inhibitor"/>
    <property type="match status" value="2"/>
</dbReference>
<dbReference type="OrthoDB" id="209041at2"/>
<evidence type="ECO:0000256" key="3">
    <source>
        <dbReference type="ARBA" id="ARBA00022729"/>
    </source>
</evidence>
<evidence type="ECO:0000256" key="1">
    <source>
        <dbReference type="ARBA" id="ARBA00004370"/>
    </source>
</evidence>
<keyword evidence="4 7" id="KW-1133">Transmembrane helix</keyword>
<name>A0A2S8GPC2_9BACT</name>
<keyword evidence="2 7" id="KW-0812">Transmembrane</keyword>
<dbReference type="GO" id="GO:0016020">
    <property type="term" value="C:membrane"/>
    <property type="evidence" value="ECO:0007669"/>
    <property type="project" value="UniProtKB-SubCell"/>
</dbReference>
<gene>
    <name evidence="8" type="ORF">C5Y93_09840</name>
</gene>
<dbReference type="InterPro" id="IPR032675">
    <property type="entry name" value="LRR_dom_sf"/>
</dbReference>
<keyword evidence="3" id="KW-0732">Signal</keyword>
<proteinExistence type="predicted"/>
<organism evidence="8 9">
    <name type="scientific">Blastopirellula marina</name>
    <dbReference type="NCBI Taxonomy" id="124"/>
    <lineage>
        <taxon>Bacteria</taxon>
        <taxon>Pseudomonadati</taxon>
        <taxon>Planctomycetota</taxon>
        <taxon>Planctomycetia</taxon>
        <taxon>Pirellulales</taxon>
        <taxon>Pirellulaceae</taxon>
        <taxon>Blastopirellula</taxon>
    </lineage>
</organism>
<feature type="transmembrane region" description="Helical" evidence="7">
    <location>
        <begin position="20"/>
        <end position="40"/>
    </location>
</feature>
<sequence>MDQSATKQAHVKPRRRWLSFGLRGLMGLILVIAVLIAWLGQDGFQARYEQATVKQIGLAGGTVTWSVPPVLDPYGNPGPEPTTYERTMKRIFGEEVFYRIGFVEIPAGAEEAIVRLSKLEKLTDLIVGSGSISDTSIEAISQLDQLQVLSLNNTQITPVQLKRLVRLPKLRRIELAGGSATQSNIAALASFSQVNALKIDSRPFVNLPGREQPKPSVDEKVLIPLARLKQVQSLELVNFTITEPVLTAIGGMQSLKYLGIDDYPSTGDIRFPPHGLESWGALEQLEAIYLSTVPLEDHHLKSLSQVSSLTAIECDGTQITDVGLTHLIKLPHPRFVGISGCQVTEETLLKYASAHPGSSLDIGEPLPANLLVKDGRYGKGCPERQEVLDPTGKEVISMGHEPGGFF</sequence>
<comment type="subcellular location">
    <subcellularLocation>
        <location evidence="1">Membrane</location>
    </subcellularLocation>
</comment>
<dbReference type="InterPro" id="IPR046956">
    <property type="entry name" value="RLP23-like"/>
</dbReference>
<dbReference type="AlphaFoldDB" id="A0A2S8GPC2"/>
<comment type="caution">
    <text evidence="8">The sequence shown here is derived from an EMBL/GenBank/DDBJ whole genome shotgun (WGS) entry which is preliminary data.</text>
</comment>
<evidence type="ECO:0000313" key="8">
    <source>
        <dbReference type="EMBL" id="PQO46278.1"/>
    </source>
</evidence>
<keyword evidence="5 7" id="KW-0472">Membrane</keyword>
<dbReference type="RefSeq" id="WP_105335250.1">
    <property type="nucleotide sequence ID" value="NZ_PUHZ01000010.1"/>
</dbReference>
<dbReference type="PANTHER" id="PTHR48063">
    <property type="entry name" value="LRR RECEPTOR-LIKE KINASE"/>
    <property type="match status" value="1"/>
</dbReference>
<dbReference type="SUPFAM" id="SSF52047">
    <property type="entry name" value="RNI-like"/>
    <property type="match status" value="1"/>
</dbReference>
<evidence type="ECO:0000256" key="5">
    <source>
        <dbReference type="ARBA" id="ARBA00023136"/>
    </source>
</evidence>
<protein>
    <recommendedName>
        <fullName evidence="10">Leucine-rich repeat domain-containing protein</fullName>
    </recommendedName>
</protein>
<accession>A0A2S8GPC2</accession>
<evidence type="ECO:0000256" key="6">
    <source>
        <dbReference type="ARBA" id="ARBA00023180"/>
    </source>
</evidence>
<evidence type="ECO:0000256" key="2">
    <source>
        <dbReference type="ARBA" id="ARBA00022692"/>
    </source>
</evidence>
<dbReference type="EMBL" id="PUHZ01000010">
    <property type="protein sequence ID" value="PQO46278.1"/>
    <property type="molecule type" value="Genomic_DNA"/>
</dbReference>
<evidence type="ECO:0000256" key="7">
    <source>
        <dbReference type="SAM" id="Phobius"/>
    </source>
</evidence>
<evidence type="ECO:0000313" key="9">
    <source>
        <dbReference type="Proteomes" id="UP000237819"/>
    </source>
</evidence>
<evidence type="ECO:0000256" key="4">
    <source>
        <dbReference type="ARBA" id="ARBA00022989"/>
    </source>
</evidence>
<keyword evidence="6" id="KW-0325">Glycoprotein</keyword>
<evidence type="ECO:0008006" key="10">
    <source>
        <dbReference type="Google" id="ProtNLM"/>
    </source>
</evidence>
<dbReference type="Proteomes" id="UP000237819">
    <property type="component" value="Unassembled WGS sequence"/>
</dbReference>
<reference evidence="8 9" key="1">
    <citation type="submission" date="2018-02" db="EMBL/GenBank/DDBJ databases">
        <title>Comparative genomes isolates from brazilian mangrove.</title>
        <authorList>
            <person name="Araujo J.E."/>
            <person name="Taketani R.G."/>
            <person name="Silva M.C.P."/>
            <person name="Loureco M.V."/>
            <person name="Andreote F.D."/>
        </authorList>
    </citation>
    <scope>NUCLEOTIDE SEQUENCE [LARGE SCALE GENOMIC DNA]</scope>
    <source>
        <strain evidence="8 9">Nap-Phe MGV</strain>
    </source>
</reference>